<organism evidence="1 2">
    <name type="scientific">Iphiclides podalirius</name>
    <name type="common">scarce swallowtail</name>
    <dbReference type="NCBI Taxonomy" id="110791"/>
    <lineage>
        <taxon>Eukaryota</taxon>
        <taxon>Metazoa</taxon>
        <taxon>Ecdysozoa</taxon>
        <taxon>Arthropoda</taxon>
        <taxon>Hexapoda</taxon>
        <taxon>Insecta</taxon>
        <taxon>Pterygota</taxon>
        <taxon>Neoptera</taxon>
        <taxon>Endopterygota</taxon>
        <taxon>Lepidoptera</taxon>
        <taxon>Glossata</taxon>
        <taxon>Ditrysia</taxon>
        <taxon>Papilionoidea</taxon>
        <taxon>Papilionidae</taxon>
        <taxon>Papilioninae</taxon>
        <taxon>Iphiclides</taxon>
    </lineage>
</organism>
<dbReference type="PANTHER" id="PTHR31859">
    <property type="entry name" value="TETRATRICOPEPTIDE REPEAT PROTEIN 39 FAMILY MEMBER"/>
    <property type="match status" value="1"/>
</dbReference>
<sequence length="528" mass="60487">MRHCREISRNGVETGRRSPPYNLISSGKLRDGVTREASRHQIAALQYSRELSRTFYVSADFSSNASIVQCFLIATAAFTEAVTFITMEQDFESLKREIRERLLKSKDAVSAFFRKDLTMALKILTLMESSEHFVSLAKYAEGRLTPTIHLNTDKMTAIAHSIDRKILKRQQSHQRPQRGSNLKMAIFQMSDSEAQMEIFDATTKLFKVVRILRFTKDMGEFLHAAVQSDKCFYHFKKCIKIYERKNWLREEFKDIFIDGLNDGLRDYDNLAKMLSSRFYDILLPSICTGKVAREGKYTLLDPSRLLCLIKRCAVASAAYHHADDMEDLMREVSSLCSWEITWANASVIEYVKRLVGIPVNEPDNIINGIAHYEIPGCRLLVPAIPLLYMWITVCARLSDFDSTYKMLKLALTFENMLNNEEPPPANLREKRACLFYLTGCCLSNMGLTIPAIMNLRCVIKLSQTLTNHKFLASYAMLEKAICYKTLGNIQRAEELLMTVRNDDIEPSPERDIMIRVYTAALARNTSNN</sequence>
<dbReference type="EMBL" id="OW152813">
    <property type="protein sequence ID" value="CAH2034343.1"/>
    <property type="molecule type" value="Genomic_DNA"/>
</dbReference>
<gene>
    <name evidence="1" type="ORF">IPOD504_LOCUS89</name>
</gene>
<accession>A0ABN8HLB2</accession>
<dbReference type="PANTHER" id="PTHR31859:SF1">
    <property type="entry name" value="TETRATRICOPEPTIDE REPEAT PROTEIN 39C"/>
    <property type="match status" value="1"/>
</dbReference>
<dbReference type="InterPro" id="IPR019412">
    <property type="entry name" value="IML2/TPR_39"/>
</dbReference>
<name>A0ABN8HLB2_9NEOP</name>
<protein>
    <submittedName>
        <fullName evidence="1">Uncharacterized protein</fullName>
    </submittedName>
</protein>
<evidence type="ECO:0000313" key="2">
    <source>
        <dbReference type="Proteomes" id="UP000837857"/>
    </source>
</evidence>
<reference evidence="1" key="1">
    <citation type="submission" date="2022-03" db="EMBL/GenBank/DDBJ databases">
        <authorList>
            <person name="Martin H S."/>
        </authorList>
    </citation>
    <scope>NUCLEOTIDE SEQUENCE</scope>
</reference>
<dbReference type="Proteomes" id="UP000837857">
    <property type="component" value="Chromosome 1"/>
</dbReference>
<proteinExistence type="predicted"/>
<keyword evidence="2" id="KW-1185">Reference proteome</keyword>
<feature type="non-terminal residue" evidence="1">
    <location>
        <position position="528"/>
    </location>
</feature>
<evidence type="ECO:0000313" key="1">
    <source>
        <dbReference type="EMBL" id="CAH2034343.1"/>
    </source>
</evidence>